<proteinExistence type="predicted"/>
<evidence type="ECO:0000313" key="1">
    <source>
        <dbReference type="EMBL" id="RDX43259.1"/>
    </source>
</evidence>
<reference evidence="1 2" key="1">
    <citation type="journal article" date="2018" name="Biotechnol. Biofuels">
        <title>Integrative visual omics of the white-rot fungus Polyporus brumalis exposes the biotechnological potential of its oxidative enzymes for delignifying raw plant biomass.</title>
        <authorList>
            <person name="Miyauchi S."/>
            <person name="Rancon A."/>
            <person name="Drula E."/>
            <person name="Hage H."/>
            <person name="Chaduli D."/>
            <person name="Favel A."/>
            <person name="Grisel S."/>
            <person name="Henrissat B."/>
            <person name="Herpoel-Gimbert I."/>
            <person name="Ruiz-Duenas F.J."/>
            <person name="Chevret D."/>
            <person name="Hainaut M."/>
            <person name="Lin J."/>
            <person name="Wang M."/>
            <person name="Pangilinan J."/>
            <person name="Lipzen A."/>
            <person name="Lesage-Meessen L."/>
            <person name="Navarro D."/>
            <person name="Riley R."/>
            <person name="Grigoriev I.V."/>
            <person name="Zhou S."/>
            <person name="Raouche S."/>
            <person name="Rosso M.N."/>
        </authorList>
    </citation>
    <scope>NUCLEOTIDE SEQUENCE [LARGE SCALE GENOMIC DNA]</scope>
    <source>
        <strain evidence="1 2">BRFM 1820</strain>
    </source>
</reference>
<dbReference type="AlphaFoldDB" id="A0A371CSM9"/>
<protein>
    <recommendedName>
        <fullName evidence="3">F-box domain-containing protein</fullName>
    </recommendedName>
</protein>
<feature type="non-terminal residue" evidence="1">
    <location>
        <position position="1"/>
    </location>
</feature>
<accession>A0A371CSM9</accession>
<gene>
    <name evidence="1" type="ORF">OH76DRAFT_1302696</name>
</gene>
<evidence type="ECO:0000313" key="2">
    <source>
        <dbReference type="Proteomes" id="UP000256964"/>
    </source>
</evidence>
<organism evidence="1 2">
    <name type="scientific">Lentinus brumalis</name>
    <dbReference type="NCBI Taxonomy" id="2498619"/>
    <lineage>
        <taxon>Eukaryota</taxon>
        <taxon>Fungi</taxon>
        <taxon>Dikarya</taxon>
        <taxon>Basidiomycota</taxon>
        <taxon>Agaricomycotina</taxon>
        <taxon>Agaricomycetes</taxon>
        <taxon>Polyporales</taxon>
        <taxon>Polyporaceae</taxon>
        <taxon>Lentinus</taxon>
    </lineage>
</organism>
<dbReference type="OrthoDB" id="2757906at2759"/>
<dbReference type="EMBL" id="KZ857468">
    <property type="protein sequence ID" value="RDX43259.1"/>
    <property type="molecule type" value="Genomic_DNA"/>
</dbReference>
<name>A0A371CSM9_9APHY</name>
<sequence length="187" mass="21165">LPLEVCESVIDRVHHPSLFDHHATMYSCAALSQCSLVCRAWRPRAQKLLFYAVELRTAYLLYAFVELLDESPGIATYVHVVLIHGSTHYTPGDSVFPLFPTVLAGKLPNLQEIPRVLGRKFTLPHLPLYPWFYTLLDELRHLTVLRLGVLTFPSFGDFARILHRLTGLQSLVCDALDWSNLGLVPLC</sequence>
<dbReference type="Proteomes" id="UP000256964">
    <property type="component" value="Unassembled WGS sequence"/>
</dbReference>
<feature type="non-terminal residue" evidence="1">
    <location>
        <position position="187"/>
    </location>
</feature>
<keyword evidence="2" id="KW-1185">Reference proteome</keyword>
<evidence type="ECO:0008006" key="3">
    <source>
        <dbReference type="Google" id="ProtNLM"/>
    </source>
</evidence>